<feature type="domain" description="Methanogenesis regulatory protein FilR1 middle" evidence="1">
    <location>
        <begin position="123"/>
        <end position="252"/>
    </location>
</feature>
<reference evidence="4" key="2">
    <citation type="submission" date="2016-10" db="EMBL/GenBank/DDBJ databases">
        <authorList>
            <person name="de Groot N.N."/>
        </authorList>
    </citation>
    <scope>NUCLEOTIDE SEQUENCE [LARGE SCALE GENOMIC DNA]</scope>
    <source>
        <strain evidence="4">CGMCC 1.12397</strain>
    </source>
</reference>
<name>A0A1H0ZES3_9EURY</name>
<dbReference type="Proteomes" id="UP000199289">
    <property type="component" value="Unassembled WGS sequence"/>
</dbReference>
<evidence type="ECO:0000259" key="1">
    <source>
        <dbReference type="Pfam" id="PF08350"/>
    </source>
</evidence>
<evidence type="ECO:0000259" key="2">
    <source>
        <dbReference type="Pfam" id="PF25213"/>
    </source>
</evidence>
<dbReference type="EMBL" id="FNKQ01000001">
    <property type="protein sequence ID" value="SDQ25864.1"/>
    <property type="molecule type" value="Genomic_DNA"/>
</dbReference>
<reference evidence="5" key="1">
    <citation type="submission" date="2016-10" db="EMBL/GenBank/DDBJ databases">
        <authorList>
            <person name="Varghese N."/>
            <person name="Submissions S."/>
        </authorList>
    </citation>
    <scope>NUCLEOTIDE SEQUENCE [LARGE SCALE GENOMIC DNA]</scope>
    <source>
        <strain evidence="5">CGMCC 1.12397</strain>
    </source>
</reference>
<dbReference type="SUPFAM" id="SSF46785">
    <property type="entry name" value="Winged helix' DNA-binding domain"/>
    <property type="match status" value="1"/>
</dbReference>
<dbReference type="InterPro" id="IPR011991">
    <property type="entry name" value="ArsR-like_HTH"/>
</dbReference>
<sequence>MESALEEIEFLALSSNRVEVLRLLSEGPRTRNELASETGASQATLGRILGDFEERSWVRRDGGEYEATATGRLVSRGFTDLLEILETEGELRGIVRYLPTQAMDFDLRHLADATITVPSETRPNAPVQRVLDLLDDADEVRAFSHAFNEQSLTVVQERTTAGEQTFEAVLSKHAVSALAEDSTLRRRLESLLDADAAEIRTRSEDIPLAVTIVDDVVHLLVRDENGVLRASVDTDDETVRSWAQDAFDEYWKSASPLDRAELSS</sequence>
<organism evidence="4 5">
    <name type="scientific">Halopelagius longus</name>
    <dbReference type="NCBI Taxonomy" id="1236180"/>
    <lineage>
        <taxon>Archaea</taxon>
        <taxon>Methanobacteriati</taxon>
        <taxon>Methanobacteriota</taxon>
        <taxon>Stenosarchaea group</taxon>
        <taxon>Halobacteria</taxon>
        <taxon>Halobacteriales</taxon>
        <taxon>Haloferacaceae</taxon>
    </lineage>
</organism>
<evidence type="ECO:0000313" key="3">
    <source>
        <dbReference type="EMBL" id="RDI70251.1"/>
    </source>
</evidence>
<dbReference type="InterPro" id="IPR036388">
    <property type="entry name" value="WH-like_DNA-bd_sf"/>
</dbReference>
<dbReference type="CDD" id="cd00090">
    <property type="entry name" value="HTH_ARSR"/>
    <property type="match status" value="1"/>
</dbReference>
<dbReference type="EMBL" id="QQST01000001">
    <property type="protein sequence ID" value="RDI70251.1"/>
    <property type="molecule type" value="Genomic_DNA"/>
</dbReference>
<dbReference type="Gene3D" id="1.10.10.10">
    <property type="entry name" value="Winged helix-like DNA-binding domain superfamily/Winged helix DNA-binding domain"/>
    <property type="match status" value="1"/>
</dbReference>
<reference evidence="3 6" key="3">
    <citation type="submission" date="2018-07" db="EMBL/GenBank/DDBJ databases">
        <title>Genome sequence of extremly halophilic archaeon Halopelagius longus strain BC12-B1.</title>
        <authorList>
            <person name="Zhang X."/>
        </authorList>
    </citation>
    <scope>NUCLEOTIDE SEQUENCE [LARGE SCALE GENOMIC DNA]</scope>
    <source>
        <strain evidence="3 6">BC12-B1</strain>
    </source>
</reference>
<dbReference type="Pfam" id="PF08350">
    <property type="entry name" value="FilR1_middle"/>
    <property type="match status" value="1"/>
</dbReference>
<evidence type="ECO:0000313" key="6">
    <source>
        <dbReference type="Proteomes" id="UP000255421"/>
    </source>
</evidence>
<dbReference type="InterPro" id="IPR036390">
    <property type="entry name" value="WH_DNA-bd_sf"/>
</dbReference>
<dbReference type="AlphaFoldDB" id="A0A1H0ZES3"/>
<dbReference type="InterPro" id="IPR013561">
    <property type="entry name" value="FilR1_middle_dom"/>
</dbReference>
<protein>
    <submittedName>
        <fullName evidence="3">ArsR family transcriptional regulator</fullName>
    </submittedName>
    <submittedName>
        <fullName evidence="4">Predicted transcriptional regulator, contains HTH domain</fullName>
    </submittedName>
</protein>
<dbReference type="Proteomes" id="UP000255421">
    <property type="component" value="Unassembled WGS sequence"/>
</dbReference>
<evidence type="ECO:0000313" key="4">
    <source>
        <dbReference type="EMBL" id="SDQ25864.1"/>
    </source>
</evidence>
<feature type="domain" description="HVO-A0261-like N-terminal" evidence="2">
    <location>
        <begin position="6"/>
        <end position="88"/>
    </location>
</feature>
<dbReference type="Pfam" id="PF25213">
    <property type="entry name" value="HVO_A0261_N"/>
    <property type="match status" value="1"/>
</dbReference>
<dbReference type="OrthoDB" id="330490at2157"/>
<gene>
    <name evidence="3" type="ORF">DWB78_00095</name>
    <name evidence="4" type="ORF">SAMN05216278_1179</name>
</gene>
<dbReference type="InterPro" id="IPR057527">
    <property type="entry name" value="HVO_A0261-like_N"/>
</dbReference>
<proteinExistence type="predicted"/>
<accession>A0A1H0ZES3</accession>
<dbReference type="RefSeq" id="WP_092534239.1">
    <property type="nucleotide sequence ID" value="NZ_FNKQ01000001.1"/>
</dbReference>
<keyword evidence="6" id="KW-1185">Reference proteome</keyword>
<evidence type="ECO:0000313" key="5">
    <source>
        <dbReference type="Proteomes" id="UP000199289"/>
    </source>
</evidence>